<proteinExistence type="predicted"/>
<evidence type="ECO:0000313" key="2">
    <source>
        <dbReference type="EMBL" id="MQL98713.1"/>
    </source>
</evidence>
<gene>
    <name evidence="2" type="ORF">Taro_031428</name>
</gene>
<evidence type="ECO:0000313" key="3">
    <source>
        <dbReference type="Proteomes" id="UP000652761"/>
    </source>
</evidence>
<reference evidence="2" key="1">
    <citation type="submission" date="2017-07" db="EMBL/GenBank/DDBJ databases">
        <title>Taro Niue Genome Assembly and Annotation.</title>
        <authorList>
            <person name="Atibalentja N."/>
            <person name="Keating K."/>
            <person name="Fields C.J."/>
        </authorList>
    </citation>
    <scope>NUCLEOTIDE SEQUENCE</scope>
    <source>
        <strain evidence="2">Niue_2</strain>
        <tissue evidence="2">Leaf</tissue>
    </source>
</reference>
<dbReference type="EMBL" id="NMUH01002227">
    <property type="protein sequence ID" value="MQL98713.1"/>
    <property type="molecule type" value="Genomic_DNA"/>
</dbReference>
<dbReference type="Proteomes" id="UP000652761">
    <property type="component" value="Unassembled WGS sequence"/>
</dbReference>
<organism evidence="2 3">
    <name type="scientific">Colocasia esculenta</name>
    <name type="common">Wild taro</name>
    <name type="synonym">Arum esculentum</name>
    <dbReference type="NCBI Taxonomy" id="4460"/>
    <lineage>
        <taxon>Eukaryota</taxon>
        <taxon>Viridiplantae</taxon>
        <taxon>Streptophyta</taxon>
        <taxon>Embryophyta</taxon>
        <taxon>Tracheophyta</taxon>
        <taxon>Spermatophyta</taxon>
        <taxon>Magnoliopsida</taxon>
        <taxon>Liliopsida</taxon>
        <taxon>Araceae</taxon>
        <taxon>Aroideae</taxon>
        <taxon>Colocasieae</taxon>
        <taxon>Colocasia</taxon>
    </lineage>
</organism>
<sequence length="564" mass="63925">MRGEFPELKKKLKKEKFTFKKANAMLTTWSDEDEDEDAQASSGDEEIHYLMARSEDSTEVNSSFENYTVDEWEEAYTLLFEKFYPLHFSIFFFFMASKGKRLASRRHPLSPEVGEGSTAPVECRSKHRDDCLLELIVPHNLNTSRVWGTFTKFVQPRFVHFESLEDMFPRLRPLFDTQGWTTFLYSHTRYSPTTVIEFYNNLQLSMVGDALYTMVKGITFQITPNLFTGALQIPNSGANILVHPPSTSDYYTLITHQLYHPSVDHLKLNANTFPLLNCLIHHIFTTIVVPKDGSRELVTTVDNFFDLTAVHHMGYKFVDGIVTRTLKGQVGVEEEFADDADDDAGEDSQDDPMDAPGANHEDAEDQAPQDPAQSLRDLITGQMAQLQDQDFERLNALGRQVRPIVLVGALDVNVMAVRIAFWLPPLGSTSACAPHVAHGVGFADIGKARRHLSPSRSVGPYVRDCETERLFLCCVVRVGYWSHEPVVCPVWWRRAFRLVLCYRLYRVLVVVLPVEVCHGVGTVVIVYLMVVGMHPSTSELQRSMNLQRAELDLLLQADVGMHQA</sequence>
<protein>
    <submittedName>
        <fullName evidence="2">Uncharacterized protein</fullName>
    </submittedName>
</protein>
<accession>A0A843W341</accession>
<feature type="compositionally biased region" description="Acidic residues" evidence="1">
    <location>
        <begin position="337"/>
        <end position="353"/>
    </location>
</feature>
<name>A0A843W341_COLES</name>
<evidence type="ECO:0000256" key="1">
    <source>
        <dbReference type="SAM" id="MobiDB-lite"/>
    </source>
</evidence>
<dbReference type="AlphaFoldDB" id="A0A843W341"/>
<keyword evidence="3" id="KW-1185">Reference proteome</keyword>
<comment type="caution">
    <text evidence="2">The sequence shown here is derived from an EMBL/GenBank/DDBJ whole genome shotgun (WGS) entry which is preliminary data.</text>
</comment>
<feature type="region of interest" description="Disordered" evidence="1">
    <location>
        <begin position="337"/>
        <end position="372"/>
    </location>
</feature>